<dbReference type="PROSITE" id="PS00086">
    <property type="entry name" value="CYTOCHROME_P450"/>
    <property type="match status" value="1"/>
</dbReference>
<evidence type="ECO:0000256" key="5">
    <source>
        <dbReference type="PIRSR" id="PIRSR602401-1"/>
    </source>
</evidence>
<dbReference type="InterPro" id="IPR001128">
    <property type="entry name" value="Cyt_P450"/>
</dbReference>
<organism evidence="7 8">
    <name type="scientific">Piedraia hortae CBS 480.64</name>
    <dbReference type="NCBI Taxonomy" id="1314780"/>
    <lineage>
        <taxon>Eukaryota</taxon>
        <taxon>Fungi</taxon>
        <taxon>Dikarya</taxon>
        <taxon>Ascomycota</taxon>
        <taxon>Pezizomycotina</taxon>
        <taxon>Dothideomycetes</taxon>
        <taxon>Dothideomycetidae</taxon>
        <taxon>Capnodiales</taxon>
        <taxon>Piedraiaceae</taxon>
        <taxon>Piedraia</taxon>
    </lineage>
</organism>
<dbReference type="SUPFAM" id="SSF48264">
    <property type="entry name" value="Cytochrome P450"/>
    <property type="match status" value="1"/>
</dbReference>
<evidence type="ECO:0000256" key="4">
    <source>
        <dbReference type="ARBA" id="ARBA00023004"/>
    </source>
</evidence>
<dbReference type="InterPro" id="IPR050121">
    <property type="entry name" value="Cytochrome_P450_monoxygenase"/>
</dbReference>
<gene>
    <name evidence="7" type="ORF">K470DRAFT_280691</name>
</gene>
<dbReference type="PANTHER" id="PTHR24305">
    <property type="entry name" value="CYTOCHROME P450"/>
    <property type="match status" value="1"/>
</dbReference>
<dbReference type="InterPro" id="IPR017972">
    <property type="entry name" value="Cyt_P450_CS"/>
</dbReference>
<keyword evidence="5 6" id="KW-0349">Heme</keyword>
<dbReference type="InterPro" id="IPR036396">
    <property type="entry name" value="Cyt_P450_sf"/>
</dbReference>
<dbReference type="CDD" id="cd11059">
    <property type="entry name" value="CYP_fungal"/>
    <property type="match status" value="1"/>
</dbReference>
<dbReference type="PANTHER" id="PTHR24305:SF166">
    <property type="entry name" value="CYTOCHROME P450 12A4, MITOCHONDRIAL-RELATED"/>
    <property type="match status" value="1"/>
</dbReference>
<dbReference type="GO" id="GO:0020037">
    <property type="term" value="F:heme binding"/>
    <property type="evidence" value="ECO:0007669"/>
    <property type="project" value="InterPro"/>
</dbReference>
<name>A0A6A7C6Y0_9PEZI</name>
<evidence type="ECO:0000313" key="7">
    <source>
        <dbReference type="EMBL" id="KAF2862745.1"/>
    </source>
</evidence>
<protein>
    <submittedName>
        <fullName evidence="7">Putative P450 monooxygenase</fullName>
    </submittedName>
</protein>
<dbReference type="OrthoDB" id="1470350at2759"/>
<accession>A0A6A7C6Y0</accession>
<evidence type="ECO:0000256" key="2">
    <source>
        <dbReference type="ARBA" id="ARBA00010617"/>
    </source>
</evidence>
<keyword evidence="4 5" id="KW-0408">Iron</keyword>
<keyword evidence="6 7" id="KW-0503">Monooxygenase</keyword>
<dbReference type="GO" id="GO:0005506">
    <property type="term" value="F:iron ion binding"/>
    <property type="evidence" value="ECO:0007669"/>
    <property type="project" value="InterPro"/>
</dbReference>
<dbReference type="PRINTS" id="PR00385">
    <property type="entry name" value="P450"/>
</dbReference>
<dbReference type="Pfam" id="PF00067">
    <property type="entry name" value="p450"/>
    <property type="match status" value="1"/>
</dbReference>
<sequence length="513" mass="57738">MEYQLLAVLGLLGLAIYHLIVYPAFLSPLAKAPNAHWSVPFSNLWVLYHRWREDITPVTHTAHQKHGPIVRLGPNDLSVNSVDGGIRTVYGGGYEKGTWYVNGFNNYGFMPMFAMPDHGNHSRRKRMLSNIYAKSSLQNHQALGVISSALLDGRLKPLLRRVVASGQPVEFYYIFAAIMHDFVTAYVFGLRNGTNLTDYPDKTARFLEDYKARQRFHFWPQEMPWSTWCLDQIGLKWLVVPQWVDQANADLEASLLRMCIGAQETLRESECAPEDYPTVYAQLVNALALADKASVNGTADNRQLSVASELLDHTLAGFDTSSITLTFYAWQISKPDHKDWQRRLCEELQGVDVHDAKALDALPVLHATLMETLRLHTAIPGPQPRVTPAGATFGTLIGLPSGVRVQSQAWSLHRNESVFPDAEAWRPERWLNADEKHRREMNKWFWAFSSGGRMCIGSNLAMLDMKATVAAIWSEFETDVAYDNGMVQRGGYVAEPVGADGKYCLLRVQKAEV</sequence>
<dbReference type="Gene3D" id="1.10.630.10">
    <property type="entry name" value="Cytochrome P450"/>
    <property type="match status" value="1"/>
</dbReference>
<dbReference type="PRINTS" id="PR00463">
    <property type="entry name" value="EP450I"/>
</dbReference>
<dbReference type="GO" id="GO:0004497">
    <property type="term" value="F:monooxygenase activity"/>
    <property type="evidence" value="ECO:0007669"/>
    <property type="project" value="UniProtKB-KW"/>
</dbReference>
<dbReference type="EMBL" id="MU005964">
    <property type="protein sequence ID" value="KAF2862745.1"/>
    <property type="molecule type" value="Genomic_DNA"/>
</dbReference>
<dbReference type="Proteomes" id="UP000799421">
    <property type="component" value="Unassembled WGS sequence"/>
</dbReference>
<reference evidence="7" key="1">
    <citation type="journal article" date="2020" name="Stud. Mycol.">
        <title>101 Dothideomycetes genomes: a test case for predicting lifestyles and emergence of pathogens.</title>
        <authorList>
            <person name="Haridas S."/>
            <person name="Albert R."/>
            <person name="Binder M."/>
            <person name="Bloem J."/>
            <person name="Labutti K."/>
            <person name="Salamov A."/>
            <person name="Andreopoulos B."/>
            <person name="Baker S."/>
            <person name="Barry K."/>
            <person name="Bills G."/>
            <person name="Bluhm B."/>
            <person name="Cannon C."/>
            <person name="Castanera R."/>
            <person name="Culley D."/>
            <person name="Daum C."/>
            <person name="Ezra D."/>
            <person name="Gonzalez J."/>
            <person name="Henrissat B."/>
            <person name="Kuo A."/>
            <person name="Liang C."/>
            <person name="Lipzen A."/>
            <person name="Lutzoni F."/>
            <person name="Magnuson J."/>
            <person name="Mondo S."/>
            <person name="Nolan M."/>
            <person name="Ohm R."/>
            <person name="Pangilinan J."/>
            <person name="Park H.-J."/>
            <person name="Ramirez L."/>
            <person name="Alfaro M."/>
            <person name="Sun H."/>
            <person name="Tritt A."/>
            <person name="Yoshinaga Y."/>
            <person name="Zwiers L.-H."/>
            <person name="Turgeon B."/>
            <person name="Goodwin S."/>
            <person name="Spatafora J."/>
            <person name="Crous P."/>
            <person name="Grigoriev I."/>
        </authorList>
    </citation>
    <scope>NUCLEOTIDE SEQUENCE</scope>
    <source>
        <strain evidence="7">CBS 480.64</strain>
    </source>
</reference>
<dbReference type="GO" id="GO:0016705">
    <property type="term" value="F:oxidoreductase activity, acting on paired donors, with incorporation or reduction of molecular oxygen"/>
    <property type="evidence" value="ECO:0007669"/>
    <property type="project" value="InterPro"/>
</dbReference>
<proteinExistence type="inferred from homology"/>
<keyword evidence="3 5" id="KW-0479">Metal-binding</keyword>
<evidence type="ECO:0000313" key="8">
    <source>
        <dbReference type="Proteomes" id="UP000799421"/>
    </source>
</evidence>
<evidence type="ECO:0000256" key="6">
    <source>
        <dbReference type="RuleBase" id="RU000461"/>
    </source>
</evidence>
<dbReference type="InterPro" id="IPR002401">
    <property type="entry name" value="Cyt_P450_E_grp-I"/>
</dbReference>
<keyword evidence="8" id="KW-1185">Reference proteome</keyword>
<comment type="similarity">
    <text evidence="2 6">Belongs to the cytochrome P450 family.</text>
</comment>
<evidence type="ECO:0000256" key="3">
    <source>
        <dbReference type="ARBA" id="ARBA00022723"/>
    </source>
</evidence>
<evidence type="ECO:0000256" key="1">
    <source>
        <dbReference type="ARBA" id="ARBA00001971"/>
    </source>
</evidence>
<dbReference type="AlphaFoldDB" id="A0A6A7C6Y0"/>
<keyword evidence="6" id="KW-0560">Oxidoreductase</keyword>
<comment type="cofactor">
    <cofactor evidence="1 5">
        <name>heme</name>
        <dbReference type="ChEBI" id="CHEBI:30413"/>
    </cofactor>
</comment>
<feature type="binding site" description="axial binding residue" evidence="5">
    <location>
        <position position="455"/>
    </location>
    <ligand>
        <name>heme</name>
        <dbReference type="ChEBI" id="CHEBI:30413"/>
    </ligand>
    <ligandPart>
        <name>Fe</name>
        <dbReference type="ChEBI" id="CHEBI:18248"/>
    </ligandPart>
</feature>